<dbReference type="STRING" id="150033.RV14_GL000262"/>
<keyword evidence="1" id="KW-0472">Membrane</keyword>
<dbReference type="InterPro" id="IPR010699">
    <property type="entry name" value="DUF1275"/>
</dbReference>
<gene>
    <name evidence="2" type="ORF">RV14_GL000262</name>
</gene>
<organism evidence="2 3">
    <name type="scientific">Enterococcus ratti</name>
    <dbReference type="NCBI Taxonomy" id="150033"/>
    <lineage>
        <taxon>Bacteria</taxon>
        <taxon>Bacillati</taxon>
        <taxon>Bacillota</taxon>
        <taxon>Bacilli</taxon>
        <taxon>Lactobacillales</taxon>
        <taxon>Enterococcaceae</taxon>
        <taxon>Enterococcus</taxon>
    </lineage>
</organism>
<feature type="transmembrane region" description="Helical" evidence="1">
    <location>
        <begin position="66"/>
        <end position="86"/>
    </location>
</feature>
<reference evidence="2 3" key="1">
    <citation type="submission" date="2014-12" db="EMBL/GenBank/DDBJ databases">
        <title>Draft genome sequences of 29 type strains of Enterococci.</title>
        <authorList>
            <person name="Zhong Z."/>
            <person name="Sun Z."/>
            <person name="Liu W."/>
            <person name="Zhang W."/>
            <person name="Zhang H."/>
        </authorList>
    </citation>
    <scope>NUCLEOTIDE SEQUENCE [LARGE SCALE GENOMIC DNA]</scope>
    <source>
        <strain evidence="2 3">DSM 15687</strain>
    </source>
</reference>
<dbReference type="PANTHER" id="PTHR37314">
    <property type="entry name" value="SLR0142 PROTEIN"/>
    <property type="match status" value="1"/>
</dbReference>
<dbReference type="EMBL" id="JXLB01000010">
    <property type="protein sequence ID" value="OJG81735.1"/>
    <property type="molecule type" value="Genomic_DNA"/>
</dbReference>
<keyword evidence="1" id="KW-1133">Transmembrane helix</keyword>
<feature type="transmembrane region" description="Helical" evidence="1">
    <location>
        <begin position="116"/>
        <end position="136"/>
    </location>
</feature>
<dbReference type="PANTHER" id="PTHR37314:SF4">
    <property type="entry name" value="UPF0700 TRANSMEMBRANE PROTEIN YOAK"/>
    <property type="match status" value="1"/>
</dbReference>
<keyword evidence="3" id="KW-1185">Reference proteome</keyword>
<evidence type="ECO:0000313" key="3">
    <source>
        <dbReference type="Proteomes" id="UP000182152"/>
    </source>
</evidence>
<evidence type="ECO:0000313" key="2">
    <source>
        <dbReference type="EMBL" id="OJG81735.1"/>
    </source>
</evidence>
<dbReference type="AlphaFoldDB" id="A0A1L8WL45"/>
<feature type="transmembrane region" description="Helical" evidence="1">
    <location>
        <begin position="93"/>
        <end position="110"/>
    </location>
</feature>
<sequence>MKVNKKMSISFHEGRSVGLLLSFIGGAMDSYTYIQYNAFASAQTGNIVLAIIQTFNGEWLSAGKKILSTIFFFLGILLTKFMIDYFKKKEKHFWRLFILYYEALIFFLVSLSPINIHPSIVTIMIAFTAAIQWVSFDKINGRAYTNLFTTGNLKGVATSLYDYCVTRKKADFDHFFHFFTVVLAFISGAISLVVCHHLFDRAAILLVAFLFLMLAIAQSIQIWQFYHRQSNMLKNKTWK</sequence>
<accession>A0A1L8WL45</accession>
<protein>
    <recommendedName>
        <fullName evidence="4">DUF1275 domain-containing protein</fullName>
    </recommendedName>
</protein>
<dbReference type="Proteomes" id="UP000182152">
    <property type="component" value="Unassembled WGS sequence"/>
</dbReference>
<dbReference type="Pfam" id="PF06912">
    <property type="entry name" value="DUF1275"/>
    <property type="match status" value="1"/>
</dbReference>
<comment type="caution">
    <text evidence="2">The sequence shown here is derived from an EMBL/GenBank/DDBJ whole genome shotgun (WGS) entry which is preliminary data.</text>
</comment>
<keyword evidence="1" id="KW-0812">Transmembrane</keyword>
<name>A0A1L8WL45_9ENTE</name>
<proteinExistence type="predicted"/>
<evidence type="ECO:0000256" key="1">
    <source>
        <dbReference type="SAM" id="Phobius"/>
    </source>
</evidence>
<evidence type="ECO:0008006" key="4">
    <source>
        <dbReference type="Google" id="ProtNLM"/>
    </source>
</evidence>
<feature type="transmembrane region" description="Helical" evidence="1">
    <location>
        <begin position="205"/>
        <end position="226"/>
    </location>
</feature>
<feature type="transmembrane region" description="Helical" evidence="1">
    <location>
        <begin position="175"/>
        <end position="199"/>
    </location>
</feature>